<dbReference type="GO" id="GO:0005634">
    <property type="term" value="C:nucleus"/>
    <property type="evidence" value="ECO:0007669"/>
    <property type="project" value="UniProtKB-SubCell"/>
</dbReference>
<feature type="compositionally biased region" description="Polar residues" evidence="7">
    <location>
        <begin position="418"/>
        <end position="434"/>
    </location>
</feature>
<dbReference type="PRINTS" id="PR00404">
    <property type="entry name" value="MADSDOMAIN"/>
</dbReference>
<dbReference type="Pfam" id="PF00319">
    <property type="entry name" value="SRF-TF"/>
    <property type="match status" value="1"/>
</dbReference>
<feature type="region of interest" description="Disordered" evidence="7">
    <location>
        <begin position="558"/>
        <end position="654"/>
    </location>
</feature>
<keyword evidence="3" id="KW-0238">DNA-binding</keyword>
<dbReference type="OrthoDB" id="1898716at2759"/>
<feature type="compositionally biased region" description="Polar residues" evidence="7">
    <location>
        <begin position="441"/>
        <end position="456"/>
    </location>
</feature>
<feature type="region of interest" description="Disordered" evidence="7">
    <location>
        <begin position="352"/>
        <end position="458"/>
    </location>
</feature>
<evidence type="ECO:0000259" key="8">
    <source>
        <dbReference type="PROSITE" id="PS50066"/>
    </source>
</evidence>
<feature type="compositionally biased region" description="Basic and acidic residues" evidence="7">
    <location>
        <begin position="143"/>
        <end position="158"/>
    </location>
</feature>
<feature type="domain" description="MADS-box" evidence="8">
    <location>
        <begin position="1"/>
        <end position="61"/>
    </location>
</feature>
<dbReference type="AlphaFoldDB" id="A0A511KB12"/>
<dbReference type="PANTHER" id="PTHR11945">
    <property type="entry name" value="MADS BOX PROTEIN"/>
    <property type="match status" value="1"/>
</dbReference>
<feature type="compositionally biased region" description="Low complexity" evidence="7">
    <location>
        <begin position="198"/>
        <end position="212"/>
    </location>
</feature>
<dbReference type="SUPFAM" id="SSF55455">
    <property type="entry name" value="SRF-like"/>
    <property type="match status" value="1"/>
</dbReference>
<dbReference type="InterPro" id="IPR033896">
    <property type="entry name" value="MEF2-like_N"/>
</dbReference>
<evidence type="ECO:0000256" key="1">
    <source>
        <dbReference type="ARBA" id="ARBA00004123"/>
    </source>
</evidence>
<dbReference type="GO" id="GO:0000978">
    <property type="term" value="F:RNA polymerase II cis-regulatory region sequence-specific DNA binding"/>
    <property type="evidence" value="ECO:0007669"/>
    <property type="project" value="TreeGrafter"/>
</dbReference>
<dbReference type="InterPro" id="IPR036879">
    <property type="entry name" value="TF_MADSbox_sf"/>
</dbReference>
<accession>A0A511KB12</accession>
<gene>
    <name evidence="9" type="ORF">Rt10032_c03g1594</name>
</gene>
<evidence type="ECO:0000256" key="3">
    <source>
        <dbReference type="ARBA" id="ARBA00023125"/>
    </source>
</evidence>
<dbReference type="SMART" id="SM00432">
    <property type="entry name" value="MADS"/>
    <property type="match status" value="1"/>
</dbReference>
<evidence type="ECO:0000256" key="6">
    <source>
        <dbReference type="ARBA" id="ARBA00025805"/>
    </source>
</evidence>
<evidence type="ECO:0000256" key="4">
    <source>
        <dbReference type="ARBA" id="ARBA00023163"/>
    </source>
</evidence>
<reference evidence="9 10" key="1">
    <citation type="submission" date="2019-07" db="EMBL/GenBank/DDBJ databases">
        <title>Rhodotorula toruloides NBRC10032 genome sequencing.</title>
        <authorList>
            <person name="Shida Y."/>
            <person name="Takaku H."/>
            <person name="Ogasawara W."/>
            <person name="Mori K."/>
        </authorList>
    </citation>
    <scope>NUCLEOTIDE SEQUENCE [LARGE SCALE GENOMIC DNA]</scope>
    <source>
        <strain evidence="9 10">NBRC10032</strain>
    </source>
</reference>
<name>A0A511KB12_RHOTO</name>
<keyword evidence="4" id="KW-0804">Transcription</keyword>
<evidence type="ECO:0000313" key="9">
    <source>
        <dbReference type="EMBL" id="GEM07577.1"/>
    </source>
</evidence>
<keyword evidence="2" id="KW-0805">Transcription regulation</keyword>
<dbReference type="PANTHER" id="PTHR11945:SF534">
    <property type="entry name" value="MYOCYTE-SPECIFIC ENHANCER FACTOR 2"/>
    <property type="match status" value="1"/>
</dbReference>
<evidence type="ECO:0000313" key="10">
    <source>
        <dbReference type="Proteomes" id="UP000321518"/>
    </source>
</evidence>
<feature type="compositionally biased region" description="Acidic residues" evidence="7">
    <location>
        <begin position="106"/>
        <end position="116"/>
    </location>
</feature>
<dbReference type="GO" id="GO:0045944">
    <property type="term" value="P:positive regulation of transcription by RNA polymerase II"/>
    <property type="evidence" value="ECO:0007669"/>
    <property type="project" value="InterPro"/>
</dbReference>
<comment type="similarity">
    <text evidence="6">Belongs to the MEF2 family.</text>
</comment>
<evidence type="ECO:0000256" key="5">
    <source>
        <dbReference type="ARBA" id="ARBA00023242"/>
    </source>
</evidence>
<evidence type="ECO:0000256" key="2">
    <source>
        <dbReference type="ARBA" id="ARBA00023015"/>
    </source>
</evidence>
<dbReference type="GO" id="GO:0000981">
    <property type="term" value="F:DNA-binding transcription factor activity, RNA polymerase II-specific"/>
    <property type="evidence" value="ECO:0007669"/>
    <property type="project" value="TreeGrafter"/>
</dbReference>
<protein>
    <submittedName>
        <fullName evidence="9">SRF-type transcription factor RlmA</fullName>
    </submittedName>
</protein>
<keyword evidence="5" id="KW-0539">Nucleus</keyword>
<feature type="region of interest" description="Disordered" evidence="7">
    <location>
        <begin position="93"/>
        <end position="232"/>
    </location>
</feature>
<evidence type="ECO:0000256" key="7">
    <source>
        <dbReference type="SAM" id="MobiDB-lite"/>
    </source>
</evidence>
<dbReference type="CDD" id="cd00265">
    <property type="entry name" value="MADS_MEF2_like"/>
    <property type="match status" value="1"/>
</dbReference>
<dbReference type="Gene3D" id="3.40.1810.10">
    <property type="entry name" value="Transcription factor, MADS-box"/>
    <property type="match status" value="1"/>
</dbReference>
<dbReference type="Proteomes" id="UP000321518">
    <property type="component" value="Unassembled WGS sequence"/>
</dbReference>
<dbReference type="InterPro" id="IPR002100">
    <property type="entry name" value="TF_MADSbox"/>
</dbReference>
<comment type="caution">
    <text evidence="9">The sequence shown here is derived from an EMBL/GenBank/DDBJ whole genome shotgun (WGS) entry which is preliminary data.</text>
</comment>
<dbReference type="PROSITE" id="PS50066">
    <property type="entry name" value="MADS_BOX_2"/>
    <property type="match status" value="1"/>
</dbReference>
<organism evidence="9 10">
    <name type="scientific">Rhodotorula toruloides</name>
    <name type="common">Yeast</name>
    <name type="synonym">Rhodosporidium toruloides</name>
    <dbReference type="NCBI Taxonomy" id="5286"/>
    <lineage>
        <taxon>Eukaryota</taxon>
        <taxon>Fungi</taxon>
        <taxon>Dikarya</taxon>
        <taxon>Basidiomycota</taxon>
        <taxon>Pucciniomycotina</taxon>
        <taxon>Microbotryomycetes</taxon>
        <taxon>Sporidiobolales</taxon>
        <taxon>Sporidiobolaceae</taxon>
        <taxon>Rhodotorula</taxon>
    </lineage>
</organism>
<feature type="compositionally biased region" description="Basic and acidic residues" evidence="7">
    <location>
        <begin position="615"/>
        <end position="631"/>
    </location>
</feature>
<dbReference type="EMBL" id="BJWK01000003">
    <property type="protein sequence ID" value="GEM07577.1"/>
    <property type="molecule type" value="Genomic_DNA"/>
</dbReference>
<dbReference type="GO" id="GO:0046983">
    <property type="term" value="F:protein dimerization activity"/>
    <property type="evidence" value="ECO:0007669"/>
    <property type="project" value="InterPro"/>
</dbReference>
<sequence>MGRRKISIAPIKDDRNRQVTFLKRKNGLFKKAYELGVLCSADVAVIVFNANGKLFEFHSGDMDAILLKYSHYAGPPHEKRGPEDYVNKDLDAATKRGMGGKMTNMTDDDDDDDDDEKPLVATGSSGVRVLPQASRGKQAIRAAAERKAKEAERSRGPSEEVGGPEASGSGSNSFAGQGATGPSHDHLPNLNGLPQPSPSAQQPPQLPQLPSLNFASNAGGLPSLTSQQPGLPQTYANTMPFGVSASPITLPSWAAAAAGLPVSSFGFSLPAGVSGWPAPSHFPSAQPSSANAGAGGVPAWFAGAGQMQMSTAQALQGQLVQAPLQFLQQLGGVPGWPPGTAGMLDPNAALQAFQQQQQQHHHHHPQPGYQDVARPQSGSATQPTPAPMYGTPASMPPPPAAQHNTPPVYAEQSHQDMTRPSSVASMASTTANHSTPHHGHSQPNAPTRSNSLNSGSKPRLSVAIPAETVHEGTKPGLVTAGGASILGAGLAARGGHTHAQLQPMQEGNENNNMPRSAFASDLLPSPFYPNPVLPGFGTTFLLPSAGPTTTQVFQWPSAVSAAPPPPAAADSQSYRPAPMLGQEEAPDLLRRRSSEQSGNGLADLTQAAAALEGDADARGVKRGSREEEHEGGGAGGGEEGGEGDEAGAKKRRAT</sequence>
<proteinExistence type="inferred from homology"/>
<feature type="compositionally biased region" description="Polar residues" evidence="7">
    <location>
        <begin position="223"/>
        <end position="232"/>
    </location>
</feature>
<comment type="subcellular location">
    <subcellularLocation>
        <location evidence="1">Nucleus</location>
    </subcellularLocation>
</comment>